<keyword evidence="2" id="KW-0472">Membrane</keyword>
<keyword evidence="3 4" id="KW-0675">Receptor</keyword>
<organism evidence="4 5">
    <name type="scientific">Fukomys damarensis</name>
    <name type="common">Damaraland mole rat</name>
    <name type="synonym">Cryptomys damarensis</name>
    <dbReference type="NCBI Taxonomy" id="885580"/>
    <lineage>
        <taxon>Eukaryota</taxon>
        <taxon>Metazoa</taxon>
        <taxon>Chordata</taxon>
        <taxon>Craniata</taxon>
        <taxon>Vertebrata</taxon>
        <taxon>Euteleostomi</taxon>
        <taxon>Mammalia</taxon>
        <taxon>Eutheria</taxon>
        <taxon>Euarchontoglires</taxon>
        <taxon>Glires</taxon>
        <taxon>Rodentia</taxon>
        <taxon>Hystricomorpha</taxon>
        <taxon>Bathyergidae</taxon>
        <taxon>Fukomys</taxon>
    </lineage>
</organism>
<evidence type="ECO:0000256" key="2">
    <source>
        <dbReference type="ARBA" id="ARBA00022692"/>
    </source>
</evidence>
<comment type="subcellular location">
    <subcellularLocation>
        <location evidence="1">Membrane</location>
        <topology evidence="1">Single-pass type I membrane protein</topology>
    </subcellularLocation>
</comment>
<gene>
    <name evidence="4" type="ORF">H920_04148</name>
</gene>
<dbReference type="PRINTS" id="PR01538">
    <property type="entry name" value="INTRLEUKN1R1"/>
</dbReference>
<name>A0A091DVX0_FUKDA</name>
<evidence type="ECO:0000313" key="5">
    <source>
        <dbReference type="Proteomes" id="UP000028990"/>
    </source>
</evidence>
<protein>
    <submittedName>
        <fullName evidence="4">Interleukin-1 receptor type 1</fullName>
    </submittedName>
</protein>
<dbReference type="GO" id="GO:0004909">
    <property type="term" value="F:interleukin-1, type I, activating receptor activity"/>
    <property type="evidence" value="ECO:0007669"/>
    <property type="project" value="InterPro"/>
</dbReference>
<evidence type="ECO:0000256" key="3">
    <source>
        <dbReference type="ARBA" id="ARBA00023170"/>
    </source>
</evidence>
<dbReference type="AlphaFoldDB" id="A0A091DVX0"/>
<dbReference type="GO" id="GO:0016020">
    <property type="term" value="C:membrane"/>
    <property type="evidence" value="ECO:0007669"/>
    <property type="project" value="UniProtKB-SubCell"/>
</dbReference>
<dbReference type="EMBL" id="KN121954">
    <property type="protein sequence ID" value="KFO34450.1"/>
    <property type="molecule type" value="Genomic_DNA"/>
</dbReference>
<keyword evidence="5" id="KW-1185">Reference proteome</keyword>
<sequence>MPLLAGGELRQQPCESLHLLVFLRFAHHMGTFLPHSVAYRMATPDLSPSAQPPPAAPSKGQFHALATSVCDLLQDGQLRDSGNLQLPENMKVSLRVVYFMALLVSLEPENRAEREDQIILASSANEIALGAFNLNPNENLGMNDVPMNTAGDRYSETALQGRLRRIILNRKEGPRPVVKGNEPSNL</sequence>
<reference evidence="4 5" key="1">
    <citation type="submission" date="2013-11" db="EMBL/GenBank/DDBJ databases">
        <title>The Damaraland mole rat (Fukomys damarensis) genome and evolution of African mole rats.</title>
        <authorList>
            <person name="Gladyshev V.N."/>
            <person name="Fang X."/>
        </authorList>
    </citation>
    <scope>NUCLEOTIDE SEQUENCE [LARGE SCALE GENOMIC DNA]</scope>
    <source>
        <tissue evidence="4">Liver</tissue>
    </source>
</reference>
<dbReference type="Proteomes" id="UP000028990">
    <property type="component" value="Unassembled WGS sequence"/>
</dbReference>
<proteinExistence type="predicted"/>
<evidence type="ECO:0000256" key="1">
    <source>
        <dbReference type="ARBA" id="ARBA00004479"/>
    </source>
</evidence>
<dbReference type="InterPro" id="IPR004076">
    <property type="entry name" value="IL-1_rcpt_I-typ"/>
</dbReference>
<accession>A0A091DVX0</accession>
<keyword evidence="2" id="KW-0812">Transmembrane</keyword>
<evidence type="ECO:0000313" key="4">
    <source>
        <dbReference type="EMBL" id="KFO34450.1"/>
    </source>
</evidence>